<keyword evidence="5" id="KW-0808">Transferase</keyword>
<dbReference type="STRING" id="51351.M4CJL7"/>
<keyword evidence="6" id="KW-0479">Metal-binding</keyword>
<dbReference type="InterPro" id="IPR013010">
    <property type="entry name" value="Znf_SIAH"/>
</dbReference>
<name>M4CJL7_BRACM</name>
<keyword evidence="8" id="KW-0833">Ubl conjugation pathway</keyword>
<dbReference type="Gene3D" id="3.30.40.10">
    <property type="entry name" value="Zinc/RING finger domain, C3HC4 (zinc finger)"/>
    <property type="match status" value="1"/>
</dbReference>
<dbReference type="Pfam" id="PF21361">
    <property type="entry name" value="Sina_ZnF"/>
    <property type="match status" value="1"/>
</dbReference>
<reference evidence="14 15" key="1">
    <citation type="journal article" date="2011" name="Nat. Genet.">
        <title>The genome of the mesopolyploid crop species Brassica rapa.</title>
        <authorList>
            <consortium name="Brassica rapa Genome Sequencing Project Consortium"/>
            <person name="Wang X."/>
            <person name="Wang H."/>
            <person name="Wang J."/>
            <person name="Sun R."/>
            <person name="Wu J."/>
            <person name="Liu S."/>
            <person name="Bai Y."/>
            <person name="Mun J.H."/>
            <person name="Bancroft I."/>
            <person name="Cheng F."/>
            <person name="Huang S."/>
            <person name="Li X."/>
            <person name="Hua W."/>
            <person name="Wang J."/>
            <person name="Wang X."/>
            <person name="Freeling M."/>
            <person name="Pires J.C."/>
            <person name="Paterson A.H."/>
            <person name="Chalhoub B."/>
            <person name="Wang B."/>
            <person name="Hayward A."/>
            <person name="Sharpe A.G."/>
            <person name="Park B.S."/>
            <person name="Weisshaar B."/>
            <person name="Liu B."/>
            <person name="Li B."/>
            <person name="Liu B."/>
            <person name="Tong C."/>
            <person name="Song C."/>
            <person name="Duran C."/>
            <person name="Peng C."/>
            <person name="Geng C."/>
            <person name="Koh C."/>
            <person name="Lin C."/>
            <person name="Edwards D."/>
            <person name="Mu D."/>
            <person name="Shen D."/>
            <person name="Soumpourou E."/>
            <person name="Li F."/>
            <person name="Fraser F."/>
            <person name="Conant G."/>
            <person name="Lassalle G."/>
            <person name="King G.J."/>
            <person name="Bonnema G."/>
            <person name="Tang H."/>
            <person name="Wang H."/>
            <person name="Belcram H."/>
            <person name="Zhou H."/>
            <person name="Hirakawa H."/>
            <person name="Abe H."/>
            <person name="Guo H."/>
            <person name="Wang H."/>
            <person name="Jin H."/>
            <person name="Parkin I.A."/>
            <person name="Batley J."/>
            <person name="Kim J.S."/>
            <person name="Just J."/>
            <person name="Li J."/>
            <person name="Xu J."/>
            <person name="Deng J."/>
            <person name="Kim J.A."/>
            <person name="Li J."/>
            <person name="Yu J."/>
            <person name="Meng J."/>
            <person name="Wang J."/>
            <person name="Min J."/>
            <person name="Poulain J."/>
            <person name="Wang J."/>
            <person name="Hatakeyama K."/>
            <person name="Wu K."/>
            <person name="Wang L."/>
            <person name="Fang L."/>
            <person name="Trick M."/>
            <person name="Links M.G."/>
            <person name="Zhao M."/>
            <person name="Jin M."/>
            <person name="Ramchiary N."/>
            <person name="Drou N."/>
            <person name="Berkman P.J."/>
            <person name="Cai Q."/>
            <person name="Huang Q."/>
            <person name="Li R."/>
            <person name="Tabata S."/>
            <person name="Cheng S."/>
            <person name="Zhang S."/>
            <person name="Zhang S."/>
            <person name="Huang S."/>
            <person name="Sato S."/>
            <person name="Sun S."/>
            <person name="Kwon S.J."/>
            <person name="Choi S.R."/>
            <person name="Lee T.H."/>
            <person name="Fan W."/>
            <person name="Zhao X."/>
            <person name="Tan X."/>
            <person name="Xu X."/>
            <person name="Wang Y."/>
            <person name="Qiu Y."/>
            <person name="Yin Y."/>
            <person name="Li Y."/>
            <person name="Du Y."/>
            <person name="Liao Y."/>
            <person name="Lim Y."/>
            <person name="Narusaka Y."/>
            <person name="Wang Y."/>
            <person name="Wang Z."/>
            <person name="Li Z."/>
            <person name="Wang Z."/>
            <person name="Xiong Z."/>
            <person name="Zhang Z."/>
        </authorList>
    </citation>
    <scope>NUCLEOTIDE SEQUENCE [LARGE SCALE GENOMIC DNA]</scope>
    <source>
        <strain evidence="14 15">cv. Chiifu-401-42</strain>
    </source>
</reference>
<comment type="similarity">
    <text evidence="3">Belongs to the SINA (Seven in absentia) family.</text>
</comment>
<dbReference type="InterPro" id="IPR049548">
    <property type="entry name" value="Sina-like_RING"/>
</dbReference>
<dbReference type="InterPro" id="IPR013083">
    <property type="entry name" value="Znf_RING/FYVE/PHD"/>
</dbReference>
<dbReference type="EC" id="2.3.2.27" evidence="4"/>
<comment type="pathway">
    <text evidence="2">Protein modification; protein ubiquitination.</text>
</comment>
<accession>M4CJL7</accession>
<keyword evidence="15" id="KW-1185">Reference proteome</keyword>
<evidence type="ECO:0000256" key="9">
    <source>
        <dbReference type="ARBA" id="ARBA00022833"/>
    </source>
</evidence>
<dbReference type="OMA" id="ARISYYQ"/>
<dbReference type="UniPathway" id="UPA00143"/>
<dbReference type="SUPFAM" id="SSF49599">
    <property type="entry name" value="TRAF domain-like"/>
    <property type="match status" value="1"/>
</dbReference>
<dbReference type="Gramene" id="Bra004401.1">
    <property type="protein sequence ID" value="Bra004401.1-P"/>
    <property type="gene ID" value="Bra004401"/>
</dbReference>
<feature type="domain" description="RING-type" evidence="12">
    <location>
        <begin position="35"/>
        <end position="71"/>
    </location>
</feature>
<dbReference type="eggNOG" id="KOG3002">
    <property type="taxonomic scope" value="Eukaryota"/>
</dbReference>
<dbReference type="GO" id="GO:0061630">
    <property type="term" value="F:ubiquitin protein ligase activity"/>
    <property type="evidence" value="ECO:0007669"/>
    <property type="project" value="UniProtKB-EC"/>
</dbReference>
<evidence type="ECO:0000313" key="15">
    <source>
        <dbReference type="Proteomes" id="UP000011750"/>
    </source>
</evidence>
<organism evidence="14 15">
    <name type="scientific">Brassica campestris</name>
    <name type="common">Field mustard</name>
    <dbReference type="NCBI Taxonomy" id="3711"/>
    <lineage>
        <taxon>Eukaryota</taxon>
        <taxon>Viridiplantae</taxon>
        <taxon>Streptophyta</taxon>
        <taxon>Embryophyta</taxon>
        <taxon>Tracheophyta</taxon>
        <taxon>Spermatophyta</taxon>
        <taxon>Magnoliopsida</taxon>
        <taxon>eudicotyledons</taxon>
        <taxon>Gunneridae</taxon>
        <taxon>Pentapetalae</taxon>
        <taxon>rosids</taxon>
        <taxon>malvids</taxon>
        <taxon>Brassicales</taxon>
        <taxon>Brassicaceae</taxon>
        <taxon>Brassiceae</taxon>
        <taxon>Brassica</taxon>
    </lineage>
</organism>
<comment type="catalytic activity">
    <reaction evidence="1">
        <text>S-ubiquitinyl-[E2 ubiquitin-conjugating enzyme]-L-cysteine + [acceptor protein]-L-lysine = [E2 ubiquitin-conjugating enzyme]-L-cysteine + N(6)-ubiquitinyl-[acceptor protein]-L-lysine.</text>
        <dbReference type="EC" id="2.3.2.27"/>
    </reaction>
</comment>
<proteinExistence type="inferred from homology"/>
<dbReference type="PANTHER" id="PTHR46632:SF11">
    <property type="entry name" value="E3 UBIQUITIN-PROTEIN LIGASE SINA-LIKE 1-RELATED"/>
    <property type="match status" value="1"/>
</dbReference>
<evidence type="ECO:0000256" key="5">
    <source>
        <dbReference type="ARBA" id="ARBA00022679"/>
    </source>
</evidence>
<keyword evidence="7 11" id="KW-0863">Zinc-finger</keyword>
<dbReference type="PANTHER" id="PTHR46632">
    <property type="entry name" value="E3 UBIQUITIN-PROTEIN LIGASE SINA-LIKE 4"/>
    <property type="match status" value="1"/>
</dbReference>
<evidence type="ECO:0000256" key="6">
    <source>
        <dbReference type="ARBA" id="ARBA00022723"/>
    </source>
</evidence>
<protein>
    <recommendedName>
        <fullName evidence="4">RING-type E3 ubiquitin transferase</fullName>
        <ecNumber evidence="4">2.3.2.27</ecNumber>
    </recommendedName>
</protein>
<sequence>MLRKAQRRSSLVEDEAEPVEEVLLGTLLDLDLLDCPVCCHALTNPIFQCDNGHIACSSCCTNLRNKCPYCTLPIGACRNRIMERVVEAVTVPCVNAKHGCTEKLSYGKELVHEKECSSSLCYCPARGCNYAGMCNGLYRHYFDNHPRDSYRCDYNVDAWMRICDKILVIQECREGPLVAVQCFEEEQGLYVTVNCIAPCTPGVSEFSFQLTYSPYEAPGSMSFGLSKMNRIQKVSFQTPDKDFMFIPHYFLAGRPNLKIKICIYRRGEE</sequence>
<evidence type="ECO:0000256" key="3">
    <source>
        <dbReference type="ARBA" id="ARBA00009119"/>
    </source>
</evidence>
<evidence type="ECO:0000259" key="12">
    <source>
        <dbReference type="PROSITE" id="PS50089"/>
    </source>
</evidence>
<comment type="function">
    <text evidence="10">E3 ubiquitin-protein ligase that mediates ubiquitination and subsequent proteasomal degradation of target proteins. E3 ubiquitin ligases accept ubiquitin from an E2 ubiquitin-conjugating enzyme in the form of a thioester and then directly transfers the ubiquitin to targeted substrates. It probably triggers the ubiquitin-mediated degradation of different substrates.</text>
</comment>
<dbReference type="InterPro" id="IPR044286">
    <property type="entry name" value="SINL_plant"/>
</dbReference>
<dbReference type="InParanoid" id="M4CJL7"/>
<evidence type="ECO:0000256" key="2">
    <source>
        <dbReference type="ARBA" id="ARBA00004906"/>
    </source>
</evidence>
<dbReference type="InterPro" id="IPR001841">
    <property type="entry name" value="Znf_RING"/>
</dbReference>
<dbReference type="FunCoup" id="M4CJL7">
    <property type="interactions" value="9"/>
</dbReference>
<dbReference type="EnsemblPlants" id="Bra004401.1">
    <property type="protein sequence ID" value="Bra004401.1-P"/>
    <property type="gene ID" value="Bra004401"/>
</dbReference>
<evidence type="ECO:0000256" key="10">
    <source>
        <dbReference type="ARBA" id="ARBA00024004"/>
    </source>
</evidence>
<dbReference type="HOGENOM" id="CLU_040603_2_2_1"/>
<evidence type="ECO:0000256" key="8">
    <source>
        <dbReference type="ARBA" id="ARBA00022786"/>
    </source>
</evidence>
<reference evidence="14 15" key="2">
    <citation type="journal article" date="2018" name="Hortic Res">
        <title>Improved Brassica rapa reference genome by single-molecule sequencing and chromosome conformation capture technologies.</title>
        <authorList>
            <person name="Zhang L."/>
            <person name="Cai X."/>
            <person name="Wu J."/>
            <person name="Liu M."/>
            <person name="Grob S."/>
            <person name="Cheng F."/>
            <person name="Liang J."/>
            <person name="Cai C."/>
            <person name="Liu Z."/>
            <person name="Liu B."/>
            <person name="Wang F."/>
            <person name="Li S."/>
            <person name="Liu F."/>
            <person name="Li X."/>
            <person name="Cheng L."/>
            <person name="Yang W."/>
            <person name="Li M.H."/>
            <person name="Grossniklaus U."/>
            <person name="Zheng H."/>
            <person name="Wang X."/>
        </authorList>
    </citation>
    <scope>NUCLEOTIDE SEQUENCE [LARGE SCALE GENOMIC DNA]</scope>
    <source>
        <strain evidence="14 15">cv. Chiifu-401-42</strain>
    </source>
</reference>
<evidence type="ECO:0000256" key="1">
    <source>
        <dbReference type="ARBA" id="ARBA00000900"/>
    </source>
</evidence>
<dbReference type="GO" id="GO:0008270">
    <property type="term" value="F:zinc ion binding"/>
    <property type="evidence" value="ECO:0007669"/>
    <property type="project" value="UniProtKB-KW"/>
</dbReference>
<evidence type="ECO:0000313" key="14">
    <source>
        <dbReference type="EnsemblPlants" id="Bra004401.1-P"/>
    </source>
</evidence>
<dbReference type="PROSITE" id="PS50089">
    <property type="entry name" value="ZF_RING_2"/>
    <property type="match status" value="1"/>
</dbReference>
<dbReference type="AlphaFoldDB" id="M4CJL7"/>
<keyword evidence="9" id="KW-0862">Zinc</keyword>
<reference evidence="14" key="3">
    <citation type="submission" date="2023-03" db="UniProtKB">
        <authorList>
            <consortium name="EnsemblPlants"/>
        </authorList>
    </citation>
    <scope>IDENTIFICATION</scope>
    <source>
        <strain evidence="14">cv. Chiifu-401-42</strain>
    </source>
</reference>
<evidence type="ECO:0000259" key="13">
    <source>
        <dbReference type="PROSITE" id="PS51081"/>
    </source>
</evidence>
<dbReference type="GO" id="GO:0016567">
    <property type="term" value="P:protein ubiquitination"/>
    <property type="evidence" value="ECO:0007669"/>
    <property type="project" value="UniProtKB-UniPathway"/>
</dbReference>
<feature type="domain" description="SIAH-type" evidence="13">
    <location>
        <begin position="88"/>
        <end position="146"/>
    </location>
</feature>
<dbReference type="PROSITE" id="PS51081">
    <property type="entry name" value="ZF_SIAH"/>
    <property type="match status" value="1"/>
</dbReference>
<dbReference type="Proteomes" id="UP000011750">
    <property type="component" value="Chromosome A07"/>
</dbReference>
<evidence type="ECO:0000256" key="11">
    <source>
        <dbReference type="PROSITE-ProRule" id="PRU00455"/>
    </source>
</evidence>
<evidence type="ECO:0000256" key="4">
    <source>
        <dbReference type="ARBA" id="ARBA00012483"/>
    </source>
</evidence>
<dbReference type="Pfam" id="PF21362">
    <property type="entry name" value="Sina_RING"/>
    <property type="match status" value="1"/>
</dbReference>
<evidence type="ECO:0000256" key="7">
    <source>
        <dbReference type="ARBA" id="ARBA00022771"/>
    </source>
</evidence>